<evidence type="ECO:0000256" key="1">
    <source>
        <dbReference type="ARBA" id="ARBA00023015"/>
    </source>
</evidence>
<dbReference type="Proteomes" id="UP000077262">
    <property type="component" value="Unassembled WGS sequence"/>
</dbReference>
<evidence type="ECO:0000256" key="3">
    <source>
        <dbReference type="ARBA" id="ARBA00023163"/>
    </source>
</evidence>
<name>A0A177JW01_SPHYA</name>
<dbReference type="PANTHER" id="PTHR30055:SF148">
    <property type="entry name" value="TETR-FAMILY TRANSCRIPTIONAL REGULATOR"/>
    <property type="match status" value="1"/>
</dbReference>
<evidence type="ECO:0000256" key="2">
    <source>
        <dbReference type="ARBA" id="ARBA00023125"/>
    </source>
</evidence>
<reference evidence="5 6" key="1">
    <citation type="submission" date="2016-02" db="EMBL/GenBank/DDBJ databases">
        <authorList>
            <person name="Wen L."/>
            <person name="He K."/>
            <person name="Yang H."/>
        </authorList>
    </citation>
    <scope>NUCLEOTIDE SEQUENCE [LARGE SCALE GENOMIC DNA]</scope>
    <source>
        <strain evidence="5 6">CD09_2</strain>
    </source>
</reference>
<protein>
    <recommendedName>
        <fullName evidence="4">Tetracyclin repressor-like C-terminal domain-containing protein</fullName>
    </recommendedName>
</protein>
<dbReference type="Pfam" id="PF16859">
    <property type="entry name" value="TetR_C_11"/>
    <property type="match status" value="1"/>
</dbReference>
<dbReference type="InterPro" id="IPR050109">
    <property type="entry name" value="HTH-type_TetR-like_transc_reg"/>
</dbReference>
<proteinExistence type="predicted"/>
<keyword evidence="3" id="KW-0804">Transcription</keyword>
<dbReference type="PANTHER" id="PTHR30055">
    <property type="entry name" value="HTH-TYPE TRANSCRIPTIONAL REGULATOR RUTR"/>
    <property type="match status" value="1"/>
</dbReference>
<dbReference type="AlphaFoldDB" id="A0A177JW01"/>
<sequence>MARATLYRRWPDRASLVADALAERLGNAIAVPDTGSLAGDLLALLSGLAAFLESPLGRAAIIAAAESGAEAGSARSNLWSHRLAAVGPLLDRAVARGEIDAGADREALLACAVGALYFRTLIQAAPLDEDWLERIVEQTIRGSK</sequence>
<dbReference type="InterPro" id="IPR011075">
    <property type="entry name" value="TetR_C"/>
</dbReference>
<dbReference type="SUPFAM" id="SSF48498">
    <property type="entry name" value="Tetracyclin repressor-like, C-terminal domain"/>
    <property type="match status" value="1"/>
</dbReference>
<dbReference type="InterPro" id="IPR036271">
    <property type="entry name" value="Tet_transcr_reg_TetR-rel_C_sf"/>
</dbReference>
<dbReference type="EMBL" id="LSTR01000025">
    <property type="protein sequence ID" value="OAH45420.1"/>
    <property type="molecule type" value="Genomic_DNA"/>
</dbReference>
<gene>
    <name evidence="5" type="ORF">AX777_17585</name>
</gene>
<keyword evidence="1" id="KW-0805">Transcription regulation</keyword>
<dbReference type="Gene3D" id="1.10.357.10">
    <property type="entry name" value="Tetracycline Repressor, domain 2"/>
    <property type="match status" value="1"/>
</dbReference>
<evidence type="ECO:0000259" key="4">
    <source>
        <dbReference type="Pfam" id="PF16859"/>
    </source>
</evidence>
<keyword evidence="2" id="KW-0238">DNA-binding</keyword>
<organism evidence="5 6">
    <name type="scientific">Sphingobium yanoikuyae</name>
    <name type="common">Sphingomonas yanoikuyae</name>
    <dbReference type="NCBI Taxonomy" id="13690"/>
    <lineage>
        <taxon>Bacteria</taxon>
        <taxon>Pseudomonadati</taxon>
        <taxon>Pseudomonadota</taxon>
        <taxon>Alphaproteobacteria</taxon>
        <taxon>Sphingomonadales</taxon>
        <taxon>Sphingomonadaceae</taxon>
        <taxon>Sphingobium</taxon>
    </lineage>
</organism>
<evidence type="ECO:0000313" key="6">
    <source>
        <dbReference type="Proteomes" id="UP000077262"/>
    </source>
</evidence>
<accession>A0A177JW01</accession>
<dbReference type="GO" id="GO:0003700">
    <property type="term" value="F:DNA-binding transcription factor activity"/>
    <property type="evidence" value="ECO:0007669"/>
    <property type="project" value="TreeGrafter"/>
</dbReference>
<feature type="domain" description="Tetracyclin repressor-like C-terminal" evidence="4">
    <location>
        <begin position="31"/>
        <end position="138"/>
    </location>
</feature>
<comment type="caution">
    <text evidence="5">The sequence shown here is derived from an EMBL/GenBank/DDBJ whole genome shotgun (WGS) entry which is preliminary data.</text>
</comment>
<dbReference type="GO" id="GO:0000976">
    <property type="term" value="F:transcription cis-regulatory region binding"/>
    <property type="evidence" value="ECO:0007669"/>
    <property type="project" value="TreeGrafter"/>
</dbReference>
<evidence type="ECO:0000313" key="5">
    <source>
        <dbReference type="EMBL" id="OAH45420.1"/>
    </source>
</evidence>